<feature type="compositionally biased region" description="Low complexity" evidence="2">
    <location>
        <begin position="432"/>
        <end position="457"/>
    </location>
</feature>
<evidence type="ECO:0000313" key="4">
    <source>
        <dbReference type="Proteomes" id="UP000076632"/>
    </source>
</evidence>
<feature type="coiled-coil region" evidence="1">
    <location>
        <begin position="33"/>
        <end position="152"/>
    </location>
</feature>
<dbReference type="InParanoid" id="A0A164ZUS8"/>
<dbReference type="GeneID" id="28901478"/>
<feature type="region of interest" description="Disordered" evidence="2">
    <location>
        <begin position="405"/>
        <end position="485"/>
    </location>
</feature>
<name>A0A164ZUS8_XYLHT</name>
<feature type="region of interest" description="Disordered" evidence="2">
    <location>
        <begin position="347"/>
        <end position="366"/>
    </location>
</feature>
<keyword evidence="4" id="KW-1185">Reference proteome</keyword>
<dbReference type="AlphaFoldDB" id="A0A164ZUS8"/>
<dbReference type="EMBL" id="KV407465">
    <property type="protein sequence ID" value="KZF19556.1"/>
    <property type="molecule type" value="Genomic_DNA"/>
</dbReference>
<protein>
    <submittedName>
        <fullName evidence="3">Uncharacterized protein</fullName>
    </submittedName>
</protein>
<keyword evidence="1" id="KW-0175">Coiled coil</keyword>
<organism evidence="3 4">
    <name type="scientific">Xylona heveae (strain CBS 132557 / TC161)</name>
    <dbReference type="NCBI Taxonomy" id="1328760"/>
    <lineage>
        <taxon>Eukaryota</taxon>
        <taxon>Fungi</taxon>
        <taxon>Dikarya</taxon>
        <taxon>Ascomycota</taxon>
        <taxon>Pezizomycotina</taxon>
        <taxon>Xylonomycetes</taxon>
        <taxon>Xylonales</taxon>
        <taxon>Xylonaceae</taxon>
        <taxon>Xylona</taxon>
    </lineage>
</organism>
<evidence type="ECO:0000313" key="3">
    <source>
        <dbReference type="EMBL" id="KZF19556.1"/>
    </source>
</evidence>
<dbReference type="Proteomes" id="UP000076632">
    <property type="component" value="Unassembled WGS sequence"/>
</dbReference>
<dbReference type="RefSeq" id="XP_018185111.1">
    <property type="nucleotide sequence ID" value="XM_018336341.1"/>
</dbReference>
<accession>A0A164ZUS8</accession>
<evidence type="ECO:0000256" key="2">
    <source>
        <dbReference type="SAM" id="MobiDB-lite"/>
    </source>
</evidence>
<gene>
    <name evidence="3" type="ORF">L228DRAFT_285505</name>
</gene>
<evidence type="ECO:0000256" key="1">
    <source>
        <dbReference type="SAM" id="Coils"/>
    </source>
</evidence>
<dbReference type="STRING" id="1328760.A0A164ZUS8"/>
<proteinExistence type="predicted"/>
<reference evidence="3 4" key="1">
    <citation type="journal article" date="2016" name="Fungal Biol.">
        <title>The genome of Xylona heveae provides a window into fungal endophytism.</title>
        <authorList>
            <person name="Gazis R."/>
            <person name="Kuo A."/>
            <person name="Riley R."/>
            <person name="LaButti K."/>
            <person name="Lipzen A."/>
            <person name="Lin J."/>
            <person name="Amirebrahimi M."/>
            <person name="Hesse C.N."/>
            <person name="Spatafora J.W."/>
            <person name="Henrissat B."/>
            <person name="Hainaut M."/>
            <person name="Grigoriev I.V."/>
            <person name="Hibbett D.S."/>
        </authorList>
    </citation>
    <scope>NUCLEOTIDE SEQUENCE [LARGE SCALE GENOMIC DNA]</scope>
    <source>
        <strain evidence="3 4">TC161</strain>
    </source>
</reference>
<sequence length="485" mass="55360">MPTKVRNGEEPPLDTWKNFWASTRELQKFSEYFSRLEASLDELSRARLELKSKSDELDKAKQAKDSLFIQFESRYSAWNIERNRLDAELKQSQLNAEEVNRKQLQDLRRQIEATTRTLTLTEQRLDETSTLLESKDEALHAIQQQLKDVLERVGGEEVDEFIRQEFNILFEDLDRITKFYFSRDLPPGLEPDEIFKMLQQSGFQNRCTIPISNSVPSQFLRMYRAQGFLVDCLQNEIFQEPNVVRSGRFPKDALERLKELPHEEAVMRTLIQKIYSSDEKEHRGKVICAKARELGDVMSPLLTSTDRAQFEEEVIAFLETAALAWDKSQRKSGRICTTINTDIGEWDVSPMPPISDTNSELGSPPEEDSKWVLVPYIYVGGQAPLSLIRGIAVWGDEDMVLAGQREAEEQTRRTRPALSARLNNRSTRRRNSVSSPSRVASLHRVVGSIGSSPPGHGSPHRSFSQRVNSRGMEEKSLPEAAVASS</sequence>
<dbReference type="OrthoDB" id="3437566at2759"/>